<organism evidence="1 2">
    <name type="scientific">Dallia pectoralis</name>
    <name type="common">Alaska blackfish</name>
    <dbReference type="NCBI Taxonomy" id="75939"/>
    <lineage>
        <taxon>Eukaryota</taxon>
        <taxon>Metazoa</taxon>
        <taxon>Chordata</taxon>
        <taxon>Craniata</taxon>
        <taxon>Vertebrata</taxon>
        <taxon>Euteleostomi</taxon>
        <taxon>Actinopterygii</taxon>
        <taxon>Neopterygii</taxon>
        <taxon>Teleostei</taxon>
        <taxon>Protacanthopterygii</taxon>
        <taxon>Esociformes</taxon>
        <taxon>Umbridae</taxon>
        <taxon>Dallia</taxon>
    </lineage>
</organism>
<dbReference type="EMBL" id="CM055755">
    <property type="protein sequence ID" value="KAJ7990416.1"/>
    <property type="molecule type" value="Genomic_DNA"/>
</dbReference>
<proteinExistence type="predicted"/>
<gene>
    <name evidence="1" type="ORF">DPEC_G00300080</name>
</gene>
<sequence>MITPLLMFVWLSLTCYRAPGQVIPSGEPVSIHAERFYNISHQRDACGTLGYDVTGFTCCEDVLHKGAGLSCCGRKAFNITQASCCQGQLTGHLSQLVSDCCGYKAFDPLNYLCCESRILKRNAPDSKCCGKELYDSHQLCCGRQMNVLTKTSNVSVCCGNNQFDKSRQCCCNSTLVTARRQNEKCCVSITEPVPTPFSPGRTQRCTLGEETCGTNACYDPTTEQCCNGSFKGRYPSGQKCYEEIPAKCGSEQYNPEKDMCCAGSLSNRVRGKNLCCGAKPYSVADDSLCCNHSLVHERTDKRCSQDGHVYQPSRQLVCNSYVNRPGNHCCGTTTYDPQTEICCEGHKHCWSADVACCGRVTYNRSNGQKKCCAGTLYDLHTHGRHTNESQCCGSLLMEAGSTQTCCVASGLALVYPTQPGFACCGHHYPNASLWSCCAGVLKPRTEPYAAVGTGTNPDPRLLQLEHMKCKDLCHKKVYIGTVETVSARGERMSIVMKNTVSLTLDHLVSQAVALSDPLHLKLSDYCSSPKLIPGNTYIWMETCPFMKDICFITDLRNNSSPIYSILGFFSMCRSCILSSGQNTN</sequence>
<dbReference type="Proteomes" id="UP001157502">
    <property type="component" value="Chromosome 28"/>
</dbReference>
<comment type="caution">
    <text evidence="1">The sequence shown here is derived from an EMBL/GenBank/DDBJ whole genome shotgun (WGS) entry which is preliminary data.</text>
</comment>
<accession>A0ACC2FGA7</accession>
<keyword evidence="2" id="KW-1185">Reference proteome</keyword>
<evidence type="ECO:0000313" key="2">
    <source>
        <dbReference type="Proteomes" id="UP001157502"/>
    </source>
</evidence>
<reference evidence="1" key="1">
    <citation type="submission" date="2021-05" db="EMBL/GenBank/DDBJ databases">
        <authorList>
            <person name="Pan Q."/>
            <person name="Jouanno E."/>
            <person name="Zahm M."/>
            <person name="Klopp C."/>
            <person name="Cabau C."/>
            <person name="Louis A."/>
            <person name="Berthelot C."/>
            <person name="Parey E."/>
            <person name="Roest Crollius H."/>
            <person name="Montfort J."/>
            <person name="Robinson-Rechavi M."/>
            <person name="Bouchez O."/>
            <person name="Lampietro C."/>
            <person name="Lopez Roques C."/>
            <person name="Donnadieu C."/>
            <person name="Postlethwait J."/>
            <person name="Bobe J."/>
            <person name="Dillon D."/>
            <person name="Chandos A."/>
            <person name="von Hippel F."/>
            <person name="Guiguen Y."/>
        </authorList>
    </citation>
    <scope>NUCLEOTIDE SEQUENCE</scope>
    <source>
        <strain evidence="1">YG-Jan2019</strain>
    </source>
</reference>
<protein>
    <submittedName>
        <fullName evidence="1">Uncharacterized protein</fullName>
    </submittedName>
</protein>
<evidence type="ECO:0000313" key="1">
    <source>
        <dbReference type="EMBL" id="KAJ7990416.1"/>
    </source>
</evidence>
<name>A0ACC2FGA7_DALPE</name>